<feature type="domain" description="NAD(P)-binding" evidence="1">
    <location>
        <begin position="10"/>
        <end position="209"/>
    </location>
</feature>
<accession>A0A2N8ZJ79</accession>
<dbReference type="AlphaFoldDB" id="A0A2N8ZJ79"/>
<evidence type="ECO:0000259" key="1">
    <source>
        <dbReference type="Pfam" id="PF13460"/>
    </source>
</evidence>
<dbReference type="EMBL" id="LT960612">
    <property type="protein sequence ID" value="SON51974.1"/>
    <property type="molecule type" value="Genomic_DNA"/>
</dbReference>
<organism evidence="2 3">
    <name type="scientific">Vibrio tapetis subsp. tapetis</name>
    <dbReference type="NCBI Taxonomy" id="1671868"/>
    <lineage>
        <taxon>Bacteria</taxon>
        <taxon>Pseudomonadati</taxon>
        <taxon>Pseudomonadota</taxon>
        <taxon>Gammaproteobacteria</taxon>
        <taxon>Vibrionales</taxon>
        <taxon>Vibrionaceae</taxon>
        <taxon>Vibrio</taxon>
    </lineage>
</organism>
<dbReference type="InterPro" id="IPR051606">
    <property type="entry name" value="Polyketide_Oxido-like"/>
</dbReference>
<protein>
    <recommendedName>
        <fullName evidence="1">NAD(P)-binding domain-containing protein</fullName>
    </recommendedName>
</protein>
<dbReference type="OrthoDB" id="9803892at2"/>
<dbReference type="GO" id="GO:0016646">
    <property type="term" value="F:oxidoreductase activity, acting on the CH-NH group of donors, NAD or NADP as acceptor"/>
    <property type="evidence" value="ECO:0007669"/>
    <property type="project" value="TreeGrafter"/>
</dbReference>
<proteinExistence type="predicted"/>
<dbReference type="Gene3D" id="3.40.50.720">
    <property type="entry name" value="NAD(P)-binding Rossmann-like Domain"/>
    <property type="match status" value="1"/>
</dbReference>
<sequence length="221" mass="23799">MTVKTLAILGGTGLVGQQVVKEALALNYHLRILARTPSKVSAHPNITVIKGDARDENALNSLVKGVEAVVSTLGPAGMNKSIKTAKLSAKEMPCFNSTQALLPILKKHGIRRFILTSGVSSRVSGDDNNFIMKILLNKIAPALLGDIYIDREKEYQLLAQSDVNWTMARCGAMDTNPPSSSLKTSSTTFQGGKISVQLLARFLLTQVDDQQFIGKGVYLAS</sequence>
<dbReference type="KEGG" id="vta:B0363"/>
<evidence type="ECO:0000313" key="3">
    <source>
        <dbReference type="Proteomes" id="UP000235828"/>
    </source>
</evidence>
<dbReference type="SUPFAM" id="SSF51735">
    <property type="entry name" value="NAD(P)-binding Rossmann-fold domains"/>
    <property type="match status" value="1"/>
</dbReference>
<dbReference type="PANTHER" id="PTHR43355">
    <property type="entry name" value="FLAVIN REDUCTASE (NADPH)"/>
    <property type="match status" value="1"/>
</dbReference>
<name>A0A2N8ZJ79_9VIBR</name>
<evidence type="ECO:0000313" key="2">
    <source>
        <dbReference type="EMBL" id="SON51974.1"/>
    </source>
</evidence>
<reference evidence="2 3" key="1">
    <citation type="submission" date="2017-10" db="EMBL/GenBank/DDBJ databases">
        <authorList>
            <person name="Banno H."/>
            <person name="Chua N.-H."/>
        </authorList>
    </citation>
    <scope>NUCLEOTIDE SEQUENCE [LARGE SCALE GENOMIC DNA]</scope>
    <source>
        <strain evidence="2">Vibrio tapetis CECT4600</strain>
    </source>
</reference>
<gene>
    <name evidence="2" type="ORF">VTAP4600_B0363</name>
</gene>
<dbReference type="Pfam" id="PF13460">
    <property type="entry name" value="NAD_binding_10"/>
    <property type="match status" value="1"/>
</dbReference>
<dbReference type="Proteomes" id="UP000235828">
    <property type="component" value="Chromosome B"/>
</dbReference>
<dbReference type="InterPro" id="IPR016040">
    <property type="entry name" value="NAD(P)-bd_dom"/>
</dbReference>
<keyword evidence="3" id="KW-1185">Reference proteome</keyword>
<dbReference type="RefSeq" id="WP_102524330.1">
    <property type="nucleotide sequence ID" value="NZ_LT960612.1"/>
</dbReference>
<dbReference type="InterPro" id="IPR036291">
    <property type="entry name" value="NAD(P)-bd_dom_sf"/>
</dbReference>
<dbReference type="PANTHER" id="PTHR43355:SF2">
    <property type="entry name" value="FLAVIN REDUCTASE (NADPH)"/>
    <property type="match status" value="1"/>
</dbReference>